<evidence type="ECO:0000313" key="4">
    <source>
        <dbReference type="Proteomes" id="UP000646827"/>
    </source>
</evidence>
<dbReference type="Proteomes" id="UP000646827">
    <property type="component" value="Unassembled WGS sequence"/>
</dbReference>
<keyword evidence="2" id="KW-0472">Membrane</keyword>
<gene>
    <name evidence="3" type="ORF">INT45_013543</name>
</gene>
<evidence type="ECO:0000256" key="2">
    <source>
        <dbReference type="SAM" id="Phobius"/>
    </source>
</evidence>
<comment type="caution">
    <text evidence="3">The sequence shown here is derived from an EMBL/GenBank/DDBJ whole genome shotgun (WGS) entry which is preliminary data.</text>
</comment>
<accession>A0A8H7S735</accession>
<name>A0A8H7S735_9FUNG</name>
<reference evidence="3 4" key="1">
    <citation type="submission" date="2020-12" db="EMBL/GenBank/DDBJ databases">
        <title>Metabolic potential, ecology and presence of endohyphal bacteria is reflected in genomic diversity of Mucoromycotina.</title>
        <authorList>
            <person name="Muszewska A."/>
            <person name="Okrasinska A."/>
            <person name="Steczkiewicz K."/>
            <person name="Drgas O."/>
            <person name="Orlowska M."/>
            <person name="Perlinska-Lenart U."/>
            <person name="Aleksandrzak-Piekarczyk T."/>
            <person name="Szatraj K."/>
            <person name="Zielenkiewicz U."/>
            <person name="Pilsyk S."/>
            <person name="Malc E."/>
            <person name="Mieczkowski P."/>
            <person name="Kruszewska J.S."/>
            <person name="Biernat P."/>
            <person name="Pawlowska J."/>
        </authorList>
    </citation>
    <scope>NUCLEOTIDE SEQUENCE [LARGE SCALE GENOMIC DNA]</scope>
    <source>
        <strain evidence="3 4">CBS 142.35</strain>
    </source>
</reference>
<evidence type="ECO:0000313" key="3">
    <source>
        <dbReference type="EMBL" id="KAG2222912.1"/>
    </source>
</evidence>
<protein>
    <submittedName>
        <fullName evidence="3">Uncharacterized protein</fullName>
    </submittedName>
</protein>
<evidence type="ECO:0000256" key="1">
    <source>
        <dbReference type="SAM" id="MobiDB-lite"/>
    </source>
</evidence>
<sequence length="151" mass="17807">MYNDREIEKTSNDDNTQSISTLTRITVIQSPPPAYRYYQDPNNYHSVCNRQDQDTDQYPPPYQNIDRPPPPLTLLESYYRVPLQQVPVQDFIIIQDYEEDKEEETRTLYDYISSWKMVLKEGKWVFFGCCSCILIILFVIVIAITLNPGIR</sequence>
<dbReference type="OrthoDB" id="10302540at2759"/>
<feature type="transmembrane region" description="Helical" evidence="2">
    <location>
        <begin position="124"/>
        <end position="146"/>
    </location>
</feature>
<dbReference type="AlphaFoldDB" id="A0A8H7S735"/>
<dbReference type="EMBL" id="JAEPRB010000072">
    <property type="protein sequence ID" value="KAG2222912.1"/>
    <property type="molecule type" value="Genomic_DNA"/>
</dbReference>
<keyword evidence="2" id="KW-0812">Transmembrane</keyword>
<keyword evidence="2" id="KW-1133">Transmembrane helix</keyword>
<organism evidence="3 4">
    <name type="scientific">Circinella minor</name>
    <dbReference type="NCBI Taxonomy" id="1195481"/>
    <lineage>
        <taxon>Eukaryota</taxon>
        <taxon>Fungi</taxon>
        <taxon>Fungi incertae sedis</taxon>
        <taxon>Mucoromycota</taxon>
        <taxon>Mucoromycotina</taxon>
        <taxon>Mucoromycetes</taxon>
        <taxon>Mucorales</taxon>
        <taxon>Lichtheimiaceae</taxon>
        <taxon>Circinella</taxon>
    </lineage>
</organism>
<feature type="region of interest" description="Disordered" evidence="1">
    <location>
        <begin position="46"/>
        <end position="66"/>
    </location>
</feature>
<keyword evidence="4" id="KW-1185">Reference proteome</keyword>
<proteinExistence type="predicted"/>